<accession>A0A5B9W6Z2</accession>
<reference evidence="1 2" key="1">
    <citation type="submission" date="2019-08" db="EMBL/GenBank/DDBJ databases">
        <title>Deep-cultivation of Planctomycetes and their phenomic and genomic characterization uncovers novel biology.</title>
        <authorList>
            <person name="Wiegand S."/>
            <person name="Jogler M."/>
            <person name="Boedeker C."/>
            <person name="Pinto D."/>
            <person name="Vollmers J."/>
            <person name="Rivas-Marin E."/>
            <person name="Kohn T."/>
            <person name="Peeters S.H."/>
            <person name="Heuer A."/>
            <person name="Rast P."/>
            <person name="Oberbeckmann S."/>
            <person name="Bunk B."/>
            <person name="Jeske O."/>
            <person name="Meyerdierks A."/>
            <person name="Storesund J.E."/>
            <person name="Kallscheuer N."/>
            <person name="Luecker S."/>
            <person name="Lage O.M."/>
            <person name="Pohl T."/>
            <person name="Merkel B.J."/>
            <person name="Hornburger P."/>
            <person name="Mueller R.-W."/>
            <person name="Bruemmer F."/>
            <person name="Labrenz M."/>
            <person name="Spormann A.M."/>
            <person name="Op den Camp H."/>
            <person name="Overmann J."/>
            <person name="Amann R."/>
            <person name="Jetten M.S.M."/>
            <person name="Mascher T."/>
            <person name="Medema M.H."/>
            <person name="Devos D.P."/>
            <person name="Kaster A.-K."/>
            <person name="Ovreas L."/>
            <person name="Rohde M."/>
            <person name="Galperin M.Y."/>
            <person name="Jogler C."/>
        </authorList>
    </citation>
    <scope>NUCLEOTIDE SEQUENCE [LARGE SCALE GENOMIC DNA]</scope>
    <source>
        <strain evidence="1 2">OJF2</strain>
    </source>
</reference>
<organism evidence="1 2">
    <name type="scientific">Aquisphaera giovannonii</name>
    <dbReference type="NCBI Taxonomy" id="406548"/>
    <lineage>
        <taxon>Bacteria</taxon>
        <taxon>Pseudomonadati</taxon>
        <taxon>Planctomycetota</taxon>
        <taxon>Planctomycetia</taxon>
        <taxon>Isosphaerales</taxon>
        <taxon>Isosphaeraceae</taxon>
        <taxon>Aquisphaera</taxon>
    </lineage>
</organism>
<evidence type="ECO:0000313" key="2">
    <source>
        <dbReference type="Proteomes" id="UP000324233"/>
    </source>
</evidence>
<sequence>MPLQTRRGIIVKLTAGLAGLLFVVGAAFADELLGTIIKADAESKTLTVVAKDTDKEVKVKVTDKTEYVTKKGSGKVDFEKVEKGIEKAKERGRKGIMAKITHEDGVASKIEAVAKKKAE</sequence>
<protein>
    <submittedName>
        <fullName evidence="1">Uncharacterized protein</fullName>
    </submittedName>
</protein>
<gene>
    <name evidence="1" type="ORF">OJF2_46770</name>
</gene>
<dbReference type="AlphaFoldDB" id="A0A5B9W6Z2"/>
<dbReference type="RefSeq" id="WP_246196112.1">
    <property type="nucleotide sequence ID" value="NZ_CP042997.1"/>
</dbReference>
<evidence type="ECO:0000313" key="1">
    <source>
        <dbReference type="EMBL" id="QEH36117.1"/>
    </source>
</evidence>
<proteinExistence type="predicted"/>
<dbReference type="EMBL" id="CP042997">
    <property type="protein sequence ID" value="QEH36117.1"/>
    <property type="molecule type" value="Genomic_DNA"/>
</dbReference>
<dbReference type="KEGG" id="agv:OJF2_46770"/>
<dbReference type="Proteomes" id="UP000324233">
    <property type="component" value="Chromosome"/>
</dbReference>
<keyword evidence="2" id="KW-1185">Reference proteome</keyword>
<name>A0A5B9W6Z2_9BACT</name>